<dbReference type="InterPro" id="IPR009686">
    <property type="entry name" value="Senescence/spartin_C"/>
</dbReference>
<dbReference type="GO" id="GO:0051301">
    <property type="term" value="P:cell division"/>
    <property type="evidence" value="ECO:0007669"/>
    <property type="project" value="TreeGrafter"/>
</dbReference>
<name>A0A8X6L6I1_TRICU</name>
<keyword evidence="3" id="KW-1185">Reference proteome</keyword>
<dbReference type="PANTHER" id="PTHR21068">
    <property type="entry name" value="SPARTIN"/>
    <property type="match status" value="1"/>
</dbReference>
<feature type="domain" description="MIT" evidence="1">
    <location>
        <begin position="90"/>
        <end position="168"/>
    </location>
</feature>
<comment type="caution">
    <text evidence="2">The sequence shown here is derived from an EMBL/GenBank/DDBJ whole genome shotgun (WGS) entry which is preliminary data.</text>
</comment>
<evidence type="ECO:0000259" key="1">
    <source>
        <dbReference type="SMART" id="SM00745"/>
    </source>
</evidence>
<dbReference type="PANTHER" id="PTHR21068:SF43">
    <property type="entry name" value="SPARTIN"/>
    <property type="match status" value="1"/>
</dbReference>
<gene>
    <name evidence="2" type="primary">Spart</name>
    <name evidence="2" type="ORF">TNCT_660741</name>
</gene>
<dbReference type="InterPro" id="IPR045036">
    <property type="entry name" value="Spartin-like"/>
</dbReference>
<organism evidence="2 3">
    <name type="scientific">Trichonephila clavata</name>
    <name type="common">Joro spider</name>
    <name type="synonym">Nephila clavata</name>
    <dbReference type="NCBI Taxonomy" id="2740835"/>
    <lineage>
        <taxon>Eukaryota</taxon>
        <taxon>Metazoa</taxon>
        <taxon>Ecdysozoa</taxon>
        <taxon>Arthropoda</taxon>
        <taxon>Chelicerata</taxon>
        <taxon>Arachnida</taxon>
        <taxon>Araneae</taxon>
        <taxon>Araneomorphae</taxon>
        <taxon>Entelegynae</taxon>
        <taxon>Araneoidea</taxon>
        <taxon>Nephilidae</taxon>
        <taxon>Trichonephila</taxon>
    </lineage>
</organism>
<proteinExistence type="predicted"/>
<protein>
    <submittedName>
        <fullName evidence="2">Spartin</fullName>
    </submittedName>
</protein>
<dbReference type="GO" id="GO:0030514">
    <property type="term" value="P:negative regulation of BMP signaling pathway"/>
    <property type="evidence" value="ECO:0007669"/>
    <property type="project" value="TreeGrafter"/>
</dbReference>
<dbReference type="InterPro" id="IPR007330">
    <property type="entry name" value="MIT_dom"/>
</dbReference>
<dbReference type="Gene3D" id="1.20.58.80">
    <property type="entry name" value="Phosphotransferase system, lactose/cellobiose-type IIA subunit"/>
    <property type="match status" value="1"/>
</dbReference>
<accession>A0A8X6L6I1</accession>
<dbReference type="AlphaFoldDB" id="A0A8X6L6I1"/>
<sequence>MVLKSFLKKFHYELCQLATKQLEEKNKTNIKCDSAEAPKEDIFLEFTNLLTCQKLSLFLCFKLFYKFLLMALNSPDHEIPQQHLELLQKIQANHDEAYLYISQGLSYQEHGEYNLACDMYTKGLEKINKALSIRCDLEYCTGPKWEHARTLQEKMERSAEMVRSQLRGLSKNKNVPVYTPPEPNEMPPSYDEACGHEVVTSQRRSSYPGNSYESNGSIYTNGQRRMSSEVVNLFCIPGDVQIFFVSHDGSVSAPNSPDSLNIYQFVDKENAPDIRPPAWLQIGNWTYPLIPGQSPALESGYGAFLFPNVGIGRDSAVGVILPPSVTQEQRAQFLELLNQLTALKGEKWNEPPLAAEEIEEKDVAKSKLSETISRGIITGAEYLSAGIVKGAHFSSDLIHKGATKARQKIQPELAPVTVDPRVKEGLKIAHEASGVALKATGYLVRKLGDLTLALGAHLAPHIREQGAKLLSSTFKSNPKEAQDTIDGVLTVAAGGVQGFSTIYMGLENAARILASSLSSETVNIVGHRYGDEAGQVVGNAVFAIGNLALATHNVQSLGVKSIAKRTAKDAGKAVLKDYAEQVDLPKK</sequence>
<dbReference type="SMART" id="SM00745">
    <property type="entry name" value="MIT"/>
    <property type="match status" value="1"/>
</dbReference>
<dbReference type="Pfam" id="PF06911">
    <property type="entry name" value="Senescence"/>
    <property type="match status" value="1"/>
</dbReference>
<evidence type="ECO:0000313" key="2">
    <source>
        <dbReference type="EMBL" id="GFQ95643.1"/>
    </source>
</evidence>
<dbReference type="OrthoDB" id="20821at2759"/>
<reference evidence="2" key="1">
    <citation type="submission" date="2020-07" db="EMBL/GenBank/DDBJ databases">
        <title>Multicomponent nature underlies the extraordinary mechanical properties of spider dragline silk.</title>
        <authorList>
            <person name="Kono N."/>
            <person name="Nakamura H."/>
            <person name="Mori M."/>
            <person name="Yoshida Y."/>
            <person name="Ohtoshi R."/>
            <person name="Malay A.D."/>
            <person name="Moran D.A.P."/>
            <person name="Tomita M."/>
            <person name="Numata K."/>
            <person name="Arakawa K."/>
        </authorList>
    </citation>
    <scope>NUCLEOTIDE SEQUENCE</scope>
</reference>
<dbReference type="EMBL" id="BMAO01034303">
    <property type="protein sequence ID" value="GFQ95643.1"/>
    <property type="molecule type" value="Genomic_DNA"/>
</dbReference>
<dbReference type="GO" id="GO:0005886">
    <property type="term" value="C:plasma membrane"/>
    <property type="evidence" value="ECO:0007669"/>
    <property type="project" value="TreeGrafter"/>
</dbReference>
<dbReference type="Proteomes" id="UP000887116">
    <property type="component" value="Unassembled WGS sequence"/>
</dbReference>
<evidence type="ECO:0000313" key="3">
    <source>
        <dbReference type="Proteomes" id="UP000887116"/>
    </source>
</evidence>